<dbReference type="PANTHER" id="PTHR12049:SF7">
    <property type="entry name" value="PROTEIN ARGININE METHYLTRANSFERASE NDUFAF7, MITOCHONDRIAL"/>
    <property type="match status" value="1"/>
</dbReference>
<proteinExistence type="predicted"/>
<dbReference type="InterPro" id="IPR038375">
    <property type="entry name" value="NDUFAF7_sf"/>
</dbReference>
<sequence length="315" mass="33852">MVWRTWQTAWHEALYGPDGFYRQSAGPAGHFATSAQGIPGGGRLLARALVALAERSGCSDVVDVGAGRGELLGEIAALAPGLRLTGVDIVERPRELPAGTDWLVAPGGERLPDGLRDLTRALVVAHEWLDVVPCPIVEYADGVWREVEVADDGTERLGSVVEGPDLQWLQRNWPAGCDTGRAEVGRSREAAYNDLRARIGTGLLVVVDYGHLRGRRPVGGTLTGYRDGVQSAPRPDGSTDITAHVAMDTLGSDELVQQRDLLERLGLRPPRPPIELARDDPAAYLTQLAARGTHAELTAPGGLGDFWWAISTITR</sequence>
<evidence type="ECO:0000256" key="1">
    <source>
        <dbReference type="ARBA" id="ARBA00022603"/>
    </source>
</evidence>
<dbReference type="GO" id="GO:0035243">
    <property type="term" value="F:protein-arginine omega-N symmetric methyltransferase activity"/>
    <property type="evidence" value="ECO:0007669"/>
    <property type="project" value="TreeGrafter"/>
</dbReference>
<dbReference type="AlphaFoldDB" id="A0A839N842"/>
<protein>
    <submittedName>
        <fullName evidence="3">SAM-dependent MidA family methyltransferase</fullName>
    </submittedName>
</protein>
<dbReference type="RefSeq" id="WP_183321330.1">
    <property type="nucleotide sequence ID" value="NZ_JACHVQ010000002.1"/>
</dbReference>
<keyword evidence="2 3" id="KW-0808">Transferase</keyword>
<dbReference type="SUPFAM" id="SSF53335">
    <property type="entry name" value="S-adenosyl-L-methionine-dependent methyltransferases"/>
    <property type="match status" value="1"/>
</dbReference>
<dbReference type="PANTHER" id="PTHR12049">
    <property type="entry name" value="PROTEIN ARGININE METHYLTRANSFERASE NDUFAF7, MITOCHONDRIAL"/>
    <property type="match status" value="1"/>
</dbReference>
<dbReference type="Pfam" id="PF02636">
    <property type="entry name" value="Methyltransf_28"/>
    <property type="match status" value="1"/>
</dbReference>
<evidence type="ECO:0000313" key="3">
    <source>
        <dbReference type="EMBL" id="MBB2892949.1"/>
    </source>
</evidence>
<dbReference type="InterPro" id="IPR003788">
    <property type="entry name" value="NDUFAF7"/>
</dbReference>
<accession>A0A839N842</accession>
<dbReference type="Gene3D" id="3.40.50.12710">
    <property type="match status" value="1"/>
</dbReference>
<evidence type="ECO:0000256" key="2">
    <source>
        <dbReference type="ARBA" id="ARBA00022679"/>
    </source>
</evidence>
<dbReference type="EMBL" id="JACHVQ010000002">
    <property type="protein sequence ID" value="MBB2892949.1"/>
    <property type="molecule type" value="Genomic_DNA"/>
</dbReference>
<evidence type="ECO:0000313" key="4">
    <source>
        <dbReference type="Proteomes" id="UP000559182"/>
    </source>
</evidence>
<dbReference type="Proteomes" id="UP000559182">
    <property type="component" value="Unassembled WGS sequence"/>
</dbReference>
<name>A0A839N842_9MICO</name>
<keyword evidence="4" id="KW-1185">Reference proteome</keyword>
<comment type="caution">
    <text evidence="3">The sequence shown here is derived from an EMBL/GenBank/DDBJ whole genome shotgun (WGS) entry which is preliminary data.</text>
</comment>
<gene>
    <name evidence="3" type="ORF">FHU39_002967</name>
</gene>
<reference evidence="3 4" key="1">
    <citation type="submission" date="2020-08" db="EMBL/GenBank/DDBJ databases">
        <title>Sequencing the genomes of 1000 actinobacteria strains.</title>
        <authorList>
            <person name="Klenk H.-P."/>
        </authorList>
    </citation>
    <scope>NUCLEOTIDE SEQUENCE [LARGE SCALE GENOMIC DNA]</scope>
    <source>
        <strain evidence="3 4">DSM 105369</strain>
    </source>
</reference>
<organism evidence="3 4">
    <name type="scientific">Flexivirga oryzae</name>
    <dbReference type="NCBI Taxonomy" id="1794944"/>
    <lineage>
        <taxon>Bacteria</taxon>
        <taxon>Bacillati</taxon>
        <taxon>Actinomycetota</taxon>
        <taxon>Actinomycetes</taxon>
        <taxon>Micrococcales</taxon>
        <taxon>Dermacoccaceae</taxon>
        <taxon>Flexivirga</taxon>
    </lineage>
</organism>
<keyword evidence="1 3" id="KW-0489">Methyltransferase</keyword>
<dbReference type="GO" id="GO:0032259">
    <property type="term" value="P:methylation"/>
    <property type="evidence" value="ECO:0007669"/>
    <property type="project" value="UniProtKB-KW"/>
</dbReference>
<dbReference type="InterPro" id="IPR029063">
    <property type="entry name" value="SAM-dependent_MTases_sf"/>
</dbReference>